<name>A0A183UAV1_TOXCA</name>
<accession>A0A183UAV1</accession>
<keyword evidence="3" id="KW-1185">Reference proteome</keyword>
<proteinExistence type="predicted"/>
<evidence type="ECO:0000256" key="1">
    <source>
        <dbReference type="SAM" id="Phobius"/>
    </source>
</evidence>
<keyword evidence="1" id="KW-0472">Membrane</keyword>
<reference evidence="4" key="1">
    <citation type="submission" date="2016-06" db="UniProtKB">
        <authorList>
            <consortium name="WormBaseParasite"/>
        </authorList>
    </citation>
    <scope>IDENTIFICATION</scope>
</reference>
<feature type="transmembrane region" description="Helical" evidence="1">
    <location>
        <begin position="99"/>
        <end position="117"/>
    </location>
</feature>
<dbReference type="WBParaSite" id="TCNE_0000562101-mRNA-1">
    <property type="protein sequence ID" value="TCNE_0000562101-mRNA-1"/>
    <property type="gene ID" value="TCNE_0000562101"/>
</dbReference>
<dbReference type="Proteomes" id="UP000050794">
    <property type="component" value="Unassembled WGS sequence"/>
</dbReference>
<sequence>MQVMLAAESKVERLKRLADSDGNSTFASSVNQSSTEFETVRSTKLSYADIWAMDWGIPYSQIDAPVIIVIEIIFTFFVTGVVLLNGPFRSDYVDVIEKVAHIVSCALSAIFTGHMISSIKTTWKRNELMLIVPIQWKIAMFIMFMLTFVFVAEIFYSKFLFVNFELRKVFGEYDLVKAQETAEGDRSNVIPFGRKQLRSETIVSSDD</sequence>
<protein>
    <submittedName>
        <fullName evidence="4">Neur_chan_memb domain-containing protein</fullName>
    </submittedName>
</protein>
<organism evidence="3 4">
    <name type="scientific">Toxocara canis</name>
    <name type="common">Canine roundworm</name>
    <dbReference type="NCBI Taxonomy" id="6265"/>
    <lineage>
        <taxon>Eukaryota</taxon>
        <taxon>Metazoa</taxon>
        <taxon>Ecdysozoa</taxon>
        <taxon>Nematoda</taxon>
        <taxon>Chromadorea</taxon>
        <taxon>Rhabditida</taxon>
        <taxon>Spirurina</taxon>
        <taxon>Ascaridomorpha</taxon>
        <taxon>Ascaridoidea</taxon>
        <taxon>Toxocaridae</taxon>
        <taxon>Toxocara</taxon>
    </lineage>
</organism>
<feature type="transmembrane region" description="Helical" evidence="1">
    <location>
        <begin position="66"/>
        <end position="87"/>
    </location>
</feature>
<feature type="transmembrane region" description="Helical" evidence="1">
    <location>
        <begin position="138"/>
        <end position="156"/>
    </location>
</feature>
<keyword evidence="1" id="KW-1133">Transmembrane helix</keyword>
<evidence type="ECO:0000313" key="3">
    <source>
        <dbReference type="Proteomes" id="UP000050794"/>
    </source>
</evidence>
<evidence type="ECO:0000313" key="4">
    <source>
        <dbReference type="WBParaSite" id="TCNE_0000562101-mRNA-1"/>
    </source>
</evidence>
<dbReference type="AlphaFoldDB" id="A0A183UAV1"/>
<reference evidence="2 3" key="2">
    <citation type="submission" date="2018-11" db="EMBL/GenBank/DDBJ databases">
        <authorList>
            <consortium name="Pathogen Informatics"/>
        </authorList>
    </citation>
    <scope>NUCLEOTIDE SEQUENCE [LARGE SCALE GENOMIC DNA]</scope>
</reference>
<keyword evidence="1" id="KW-0812">Transmembrane</keyword>
<gene>
    <name evidence="2" type="ORF">TCNE_LOCUS5621</name>
</gene>
<evidence type="ECO:0000313" key="2">
    <source>
        <dbReference type="EMBL" id="VDM36803.1"/>
    </source>
</evidence>
<dbReference type="EMBL" id="UYWY01019374">
    <property type="protein sequence ID" value="VDM36803.1"/>
    <property type="molecule type" value="Genomic_DNA"/>
</dbReference>